<dbReference type="Proteomes" id="UP001576784">
    <property type="component" value="Unassembled WGS sequence"/>
</dbReference>
<keyword evidence="2" id="KW-1185">Reference proteome</keyword>
<dbReference type="RefSeq" id="WP_413262575.1">
    <property type="nucleotide sequence ID" value="NZ_JBHFNR010000054.1"/>
</dbReference>
<sequence length="226" mass="24930">MNFTQPLCYQRVLAGTLVALLSSAIGLPSISGKAEAQSFGSPTGSSRGGGVRGQCFVTDRERPLIAIVDQSNPGLTTQANPTFLFYTPYSQSSEQNKAITAEFELLDENEKPVLKTERIVFSLPEKPGIVKVTVPNTETTLEPDKAYFWIFRVNCDANDSSANPSVSGWIKRVKAGSSENLWFDRLAQLTQSPMNHLDQWTQLLKEVDPKLQDLAQTPIVELKPNQ</sequence>
<comment type="caution">
    <text evidence="1">The sequence shown here is derived from an EMBL/GenBank/DDBJ whole genome shotgun (WGS) entry which is preliminary data.</text>
</comment>
<name>A0ABV4XNS5_9CYAN</name>
<organism evidence="1 2">
    <name type="scientific">Floridaenema flaviceps BLCC-F50</name>
    <dbReference type="NCBI Taxonomy" id="3153642"/>
    <lineage>
        <taxon>Bacteria</taxon>
        <taxon>Bacillati</taxon>
        <taxon>Cyanobacteriota</taxon>
        <taxon>Cyanophyceae</taxon>
        <taxon>Oscillatoriophycideae</taxon>
        <taxon>Aerosakkonematales</taxon>
        <taxon>Aerosakkonemataceae</taxon>
        <taxon>Floridanema</taxon>
        <taxon>Floridanema flaviceps</taxon>
    </lineage>
</organism>
<protein>
    <submittedName>
        <fullName evidence="1">DUF928 domain-containing protein</fullName>
    </submittedName>
</protein>
<accession>A0ABV4XNS5</accession>
<proteinExistence type="predicted"/>
<gene>
    <name evidence="1" type="ORF">ACE1CI_08185</name>
</gene>
<dbReference type="Pfam" id="PF06051">
    <property type="entry name" value="DUF928"/>
    <property type="match status" value="1"/>
</dbReference>
<dbReference type="EMBL" id="JBHFNR010000054">
    <property type="protein sequence ID" value="MFB2892908.1"/>
    <property type="molecule type" value="Genomic_DNA"/>
</dbReference>
<dbReference type="InterPro" id="IPR010328">
    <property type="entry name" value="DUF928"/>
</dbReference>
<evidence type="ECO:0000313" key="1">
    <source>
        <dbReference type="EMBL" id="MFB2892908.1"/>
    </source>
</evidence>
<evidence type="ECO:0000313" key="2">
    <source>
        <dbReference type="Proteomes" id="UP001576784"/>
    </source>
</evidence>
<reference evidence="1 2" key="1">
    <citation type="submission" date="2024-09" db="EMBL/GenBank/DDBJ databases">
        <title>Floridaenema gen nov. (Aerosakkonemataceae, Aerosakkonematales ord. nov., Cyanobacteria) from benthic tropical and subtropical fresh waters, with the description of four new species.</title>
        <authorList>
            <person name="Moretto J.A."/>
            <person name="Berthold D.E."/>
            <person name="Lefler F.W."/>
            <person name="Huang I.-S."/>
            <person name="Laughinghouse H. IV."/>
        </authorList>
    </citation>
    <scope>NUCLEOTIDE SEQUENCE [LARGE SCALE GENOMIC DNA]</scope>
    <source>
        <strain evidence="1 2">BLCC-F50</strain>
    </source>
</reference>